<evidence type="ECO:0000256" key="2">
    <source>
        <dbReference type="ARBA" id="ARBA00012438"/>
    </source>
</evidence>
<keyword evidence="3" id="KW-0145">Chemotaxis</keyword>
<comment type="caution">
    <text evidence="10">The sequence shown here is derived from an EMBL/GenBank/DDBJ whole genome shotgun (WGS) entry which is preliminary data.</text>
</comment>
<evidence type="ECO:0000256" key="1">
    <source>
        <dbReference type="ARBA" id="ARBA00000085"/>
    </source>
</evidence>
<dbReference type="EC" id="2.7.13.3" evidence="2"/>
<dbReference type="InterPro" id="IPR003594">
    <property type="entry name" value="HATPase_dom"/>
</dbReference>
<dbReference type="InterPro" id="IPR004358">
    <property type="entry name" value="Sig_transdc_His_kin-like_C"/>
</dbReference>
<dbReference type="PANTHER" id="PTHR43395:SF10">
    <property type="entry name" value="CHEMOTAXIS PROTEIN CHEA"/>
    <property type="match status" value="1"/>
</dbReference>
<dbReference type="InterPro" id="IPR051315">
    <property type="entry name" value="Bact_Chemotaxis_CheA"/>
</dbReference>
<dbReference type="InterPro" id="IPR005467">
    <property type="entry name" value="His_kinase_dom"/>
</dbReference>
<gene>
    <name evidence="10" type="ORF">EDD73_101116</name>
</gene>
<dbReference type="InterPro" id="IPR036641">
    <property type="entry name" value="HPT_dom_sf"/>
</dbReference>
<evidence type="ECO:0000256" key="8">
    <source>
        <dbReference type="SAM" id="Coils"/>
    </source>
</evidence>
<dbReference type="Proteomes" id="UP000294813">
    <property type="component" value="Unassembled WGS sequence"/>
</dbReference>
<evidence type="ECO:0000313" key="10">
    <source>
        <dbReference type="EMBL" id="TCP68950.1"/>
    </source>
</evidence>
<evidence type="ECO:0000256" key="4">
    <source>
        <dbReference type="ARBA" id="ARBA00022553"/>
    </source>
</evidence>
<keyword evidence="7" id="KW-0902">Two-component regulatory system</keyword>
<dbReference type="PROSITE" id="PS50109">
    <property type="entry name" value="HIS_KIN"/>
    <property type="match status" value="1"/>
</dbReference>
<dbReference type="Gene3D" id="3.30.565.10">
    <property type="entry name" value="Histidine kinase-like ATPase, C-terminal domain"/>
    <property type="match status" value="1"/>
</dbReference>
<evidence type="ECO:0000313" key="11">
    <source>
        <dbReference type="Proteomes" id="UP000294813"/>
    </source>
</evidence>
<organism evidence="10 11">
    <name type="scientific">Heliophilum fasciatum</name>
    <dbReference type="NCBI Taxonomy" id="35700"/>
    <lineage>
        <taxon>Bacteria</taxon>
        <taxon>Bacillati</taxon>
        <taxon>Bacillota</taxon>
        <taxon>Clostridia</taxon>
        <taxon>Eubacteriales</taxon>
        <taxon>Heliobacteriaceae</taxon>
        <taxon>Heliophilum</taxon>
    </lineage>
</organism>
<keyword evidence="5" id="KW-0808">Transferase</keyword>
<dbReference type="SUPFAM" id="SSF55874">
    <property type="entry name" value="ATPase domain of HSP90 chaperone/DNA topoisomerase II/histidine kinase"/>
    <property type="match status" value="1"/>
</dbReference>
<dbReference type="InterPro" id="IPR036890">
    <property type="entry name" value="HATPase_C_sf"/>
</dbReference>
<evidence type="ECO:0000256" key="5">
    <source>
        <dbReference type="ARBA" id="ARBA00022679"/>
    </source>
</evidence>
<evidence type="ECO:0000256" key="7">
    <source>
        <dbReference type="ARBA" id="ARBA00023012"/>
    </source>
</evidence>
<dbReference type="EMBL" id="SLXT01000001">
    <property type="protein sequence ID" value="TCP68950.1"/>
    <property type="molecule type" value="Genomic_DNA"/>
</dbReference>
<keyword evidence="4" id="KW-0597">Phosphoprotein</keyword>
<keyword evidence="6 10" id="KW-0418">Kinase</keyword>
<sequence length="672" mass="76579">MALREESLSNPYRHLNLLAKHDRSSHDEQYDVTVHQLIQQVPTVSVTVEGSVVQQIFEAQESLEGIVVLHDDRAVGLIMRNYFYRKIGRPFGRELYLNRPVSLMMEKTPLILQHFMDLTHMGTLAMNRPQENLYDFIIINDQTRYLGVISIRNFTMELARRREKQLRLLHKQKETIKSLLDNAGQGFLLFGEDLIISPEYSKECVSLFGQEIGGLNFVDVLNDYIANDQKQILAVVLQSIFNTQKELERKVYLSLLPEEIKIKNVFLHCEYKLITQAEKKMIMTIMTNVTEKKELEQKMEAEKNNLQLVLKALSNQSEMINSMEGLREFFTRSVYEILASPCPVTEKLSVIFRTVHTFKGDFSQMYLRNTALHLHELEDRLAAMCESFDQISQRDIEHLISTIDYQSFLARDMETITDILGEDFFWQSQSFCVTAEQILDIERRVQEAFSAEQQDQLLPLIKRLRCKNLKQIVASYDEYVQNLAIRLDKILQPLVITGDDIFIEQGAYKDFCKSLNHIFRNIVDHGIEDSHTRLAAGKPESGTVAIEIRSAPNNFLTMRIHDDGHGIDPALIRAKALNKGVISEKEAACLSDQEVIALIFRDRFSTKDNISIISGRGVGLSAVQREVELLGGSIHVESKVGQGTTLIICLPVINGLSSCSAGGYKAASPFPN</sequence>
<dbReference type="GO" id="GO:0004673">
    <property type="term" value="F:protein histidine kinase activity"/>
    <property type="evidence" value="ECO:0007669"/>
    <property type="project" value="UniProtKB-EC"/>
</dbReference>
<feature type="domain" description="Histidine kinase" evidence="9">
    <location>
        <begin position="515"/>
        <end position="654"/>
    </location>
</feature>
<dbReference type="Gene3D" id="1.20.120.160">
    <property type="entry name" value="HPT domain"/>
    <property type="match status" value="1"/>
</dbReference>
<evidence type="ECO:0000259" key="9">
    <source>
        <dbReference type="PROSITE" id="PS50109"/>
    </source>
</evidence>
<evidence type="ECO:0000256" key="6">
    <source>
        <dbReference type="ARBA" id="ARBA00022777"/>
    </source>
</evidence>
<name>A0A4R2RWV2_9FIRM</name>
<dbReference type="PANTHER" id="PTHR43395">
    <property type="entry name" value="SENSOR HISTIDINE KINASE CHEA"/>
    <property type="match status" value="1"/>
</dbReference>
<reference evidence="10 11" key="1">
    <citation type="submission" date="2019-03" db="EMBL/GenBank/DDBJ databases">
        <title>Genomic Encyclopedia of Type Strains, Phase IV (KMG-IV): sequencing the most valuable type-strain genomes for metagenomic binning, comparative biology and taxonomic classification.</title>
        <authorList>
            <person name="Goeker M."/>
        </authorList>
    </citation>
    <scope>NUCLEOTIDE SEQUENCE [LARGE SCALE GENOMIC DNA]</scope>
    <source>
        <strain evidence="10 11">DSM 11170</strain>
    </source>
</reference>
<dbReference type="PRINTS" id="PR00344">
    <property type="entry name" value="BCTRLSENSOR"/>
</dbReference>
<feature type="coiled-coil region" evidence="8">
    <location>
        <begin position="285"/>
        <end position="316"/>
    </location>
</feature>
<dbReference type="FunFam" id="3.30.565.10:FF:000016">
    <property type="entry name" value="Chemotaxis protein CheA, putative"/>
    <property type="match status" value="1"/>
</dbReference>
<keyword evidence="8" id="KW-0175">Coiled coil</keyword>
<dbReference type="RefSeq" id="WP_165876226.1">
    <property type="nucleotide sequence ID" value="NZ_JAOQNU010000001.1"/>
</dbReference>
<dbReference type="AlphaFoldDB" id="A0A4R2RWV2"/>
<protein>
    <recommendedName>
        <fullName evidence="2">histidine kinase</fullName>
        <ecNumber evidence="2">2.7.13.3</ecNumber>
    </recommendedName>
</protein>
<dbReference type="Pfam" id="PF02518">
    <property type="entry name" value="HATPase_c"/>
    <property type="match status" value="1"/>
</dbReference>
<evidence type="ECO:0000256" key="3">
    <source>
        <dbReference type="ARBA" id="ARBA00022500"/>
    </source>
</evidence>
<dbReference type="GO" id="GO:0006935">
    <property type="term" value="P:chemotaxis"/>
    <property type="evidence" value="ECO:0007669"/>
    <property type="project" value="UniProtKB-KW"/>
</dbReference>
<proteinExistence type="predicted"/>
<comment type="catalytic activity">
    <reaction evidence="1">
        <text>ATP + protein L-histidine = ADP + protein N-phospho-L-histidine.</text>
        <dbReference type="EC" id="2.7.13.3"/>
    </reaction>
</comment>
<accession>A0A4R2RWV2</accession>
<dbReference type="SMART" id="SM00387">
    <property type="entry name" value="HATPase_c"/>
    <property type="match status" value="1"/>
</dbReference>
<dbReference type="GO" id="GO:0000160">
    <property type="term" value="P:phosphorelay signal transduction system"/>
    <property type="evidence" value="ECO:0007669"/>
    <property type="project" value="UniProtKB-KW"/>
</dbReference>
<keyword evidence="11" id="KW-1185">Reference proteome</keyword>